<proteinExistence type="predicted"/>
<evidence type="ECO:0000256" key="2">
    <source>
        <dbReference type="ARBA" id="ARBA00022679"/>
    </source>
</evidence>
<dbReference type="SUPFAM" id="SSF53335">
    <property type="entry name" value="S-adenosyl-L-methionine-dependent methyltransferases"/>
    <property type="match status" value="1"/>
</dbReference>
<sequence length="252" mass="27122">MARETPPRIFSPTRRKAVRRRMLELQQAPDAPRYLLDDMVEDMLERLAFLRHQPQKALLIGDVGGALKKTLEAQGVEVTAAEPGAGFEEEAPYPFSGFDLVASLGTLDTVNDLPGALIHLRTALCAGGLLIASFPAAGSLPVLRTVMLAADEDRPAARIHPLVDVRAGAQLLQRAGFADPVADGRHLEVAFRSLPREIGDLRAQGHSNVLADPGPSLGKAALMRAAAAFEAAAVEGRTIERFEILTLSGWRR</sequence>
<name>A0ABV2D2M5_9SPHN</name>
<dbReference type="PANTHER" id="PTHR13090:SF1">
    <property type="entry name" value="ARGININE-HYDROXYLASE NDUFAF5, MITOCHONDRIAL"/>
    <property type="match status" value="1"/>
</dbReference>
<dbReference type="GO" id="GO:0008168">
    <property type="term" value="F:methyltransferase activity"/>
    <property type="evidence" value="ECO:0007669"/>
    <property type="project" value="UniProtKB-KW"/>
</dbReference>
<dbReference type="RefSeq" id="WP_353984530.1">
    <property type="nucleotide sequence ID" value="NZ_JBEWLY010000017.1"/>
</dbReference>
<keyword evidence="1 3" id="KW-0489">Methyltransferase</keyword>
<evidence type="ECO:0000256" key="1">
    <source>
        <dbReference type="ARBA" id="ARBA00022603"/>
    </source>
</evidence>
<keyword evidence="2" id="KW-0808">Transferase</keyword>
<dbReference type="InterPro" id="IPR050602">
    <property type="entry name" value="Malonyl-ACP_OMT"/>
</dbReference>
<dbReference type="InterPro" id="IPR029063">
    <property type="entry name" value="SAM-dependent_MTases_sf"/>
</dbReference>
<gene>
    <name evidence="3" type="ORF">ABVV53_11325</name>
</gene>
<accession>A0ABV2D2M5</accession>
<organism evidence="3 4">
    <name type="scientific">Novosphingobium kalidii</name>
    <dbReference type="NCBI Taxonomy" id="3230299"/>
    <lineage>
        <taxon>Bacteria</taxon>
        <taxon>Pseudomonadati</taxon>
        <taxon>Pseudomonadota</taxon>
        <taxon>Alphaproteobacteria</taxon>
        <taxon>Sphingomonadales</taxon>
        <taxon>Sphingomonadaceae</taxon>
        <taxon>Novosphingobium</taxon>
    </lineage>
</organism>
<dbReference type="GO" id="GO:0032259">
    <property type="term" value="P:methylation"/>
    <property type="evidence" value="ECO:0007669"/>
    <property type="project" value="UniProtKB-KW"/>
</dbReference>
<dbReference type="PANTHER" id="PTHR13090">
    <property type="entry name" value="ARGININE-HYDROXYLASE NDUFAF5, MITOCHONDRIAL"/>
    <property type="match status" value="1"/>
</dbReference>
<reference evidence="3 4" key="1">
    <citation type="submission" date="2024-07" db="EMBL/GenBank/DDBJ databases">
        <title>Novosphingobium kalidii RD2P27.</title>
        <authorList>
            <person name="Sun J.-Q."/>
        </authorList>
    </citation>
    <scope>NUCLEOTIDE SEQUENCE [LARGE SCALE GENOMIC DNA]</scope>
    <source>
        <strain evidence="3 4">RD2P27</strain>
    </source>
</reference>
<dbReference type="Gene3D" id="3.40.50.150">
    <property type="entry name" value="Vaccinia Virus protein VP39"/>
    <property type="match status" value="1"/>
</dbReference>
<dbReference type="EMBL" id="JBEWLY010000017">
    <property type="protein sequence ID" value="MET1756043.1"/>
    <property type="molecule type" value="Genomic_DNA"/>
</dbReference>
<protein>
    <submittedName>
        <fullName evidence="3">Methyltransferase domain-containing protein</fullName>
    </submittedName>
</protein>
<keyword evidence="4" id="KW-1185">Reference proteome</keyword>
<evidence type="ECO:0000313" key="4">
    <source>
        <dbReference type="Proteomes" id="UP001548713"/>
    </source>
</evidence>
<dbReference type="Proteomes" id="UP001548713">
    <property type="component" value="Unassembled WGS sequence"/>
</dbReference>
<comment type="caution">
    <text evidence="3">The sequence shown here is derived from an EMBL/GenBank/DDBJ whole genome shotgun (WGS) entry which is preliminary data.</text>
</comment>
<evidence type="ECO:0000313" key="3">
    <source>
        <dbReference type="EMBL" id="MET1756043.1"/>
    </source>
</evidence>